<keyword evidence="1" id="KW-0560">Oxidoreductase</keyword>
<evidence type="ECO:0000256" key="1">
    <source>
        <dbReference type="ARBA" id="ARBA00023002"/>
    </source>
</evidence>
<name>A0A1N7EK97_9NOCA</name>
<dbReference type="GO" id="GO:0016491">
    <property type="term" value="F:oxidoreductase activity"/>
    <property type="evidence" value="ECO:0007669"/>
    <property type="project" value="UniProtKB-KW"/>
</dbReference>
<evidence type="ECO:0008006" key="4">
    <source>
        <dbReference type="Google" id="ProtNLM"/>
    </source>
</evidence>
<dbReference type="RefSeq" id="WP_076477854.1">
    <property type="nucleotide sequence ID" value="NZ_FTNT01000003.1"/>
</dbReference>
<dbReference type="PANTHER" id="PTHR35870:SF1">
    <property type="entry name" value="PROTEIN, PUTATIVE (AFU_ORTHOLOGUE AFUA_5G03330)-RELATED"/>
    <property type="match status" value="1"/>
</dbReference>
<accession>A0A1N7EK97</accession>
<proteinExistence type="predicted"/>
<dbReference type="PANTHER" id="PTHR35870">
    <property type="entry name" value="PROTEIN, PUTATIVE (AFU_ORTHOLOGUE AFUA_5G03330)-RELATED"/>
    <property type="match status" value="1"/>
</dbReference>
<evidence type="ECO:0000313" key="2">
    <source>
        <dbReference type="EMBL" id="SIR88484.1"/>
    </source>
</evidence>
<keyword evidence="3" id="KW-1185">Reference proteome</keyword>
<dbReference type="Pfam" id="PF14027">
    <property type="entry name" value="Questin_oxidase"/>
    <property type="match status" value="1"/>
</dbReference>
<sequence>MSPHRALGDVSDLLEDRSRHIEFNGHLTNHVKHAVIALAAIGAPEARVREYHREYSTLTPYGFPLEPARPSDRVITGDNWRDHLGRRRHFSAYQDFFEVEVAEKGIDTAVGEYAPELLRGWIGAFTHAAIHLGWAVWARHPGMAAEALAYLAFSYVRVIDETDQTPATADAADPVASVTLLARLWDDDARFRARVDDVIADVNAFGELHPELSRSGLQARVAGVAGAGLTELTDRPRWLTDADLPTIRGRVRRAATLLYLASPGDFVVLHLITALFALERVADVVDSATAVDVYNLYWAGARIILAAEAKVPTASKLQELDAVFTDVAEDATNGAEDFELTARRAWLEDEEHNPKLVFVLRSWWDDRPLSLYRHAAAQFTQTPDLPATFEEPPND</sequence>
<dbReference type="STRING" id="1344003.SAMN05445060_1398"/>
<dbReference type="Proteomes" id="UP000186218">
    <property type="component" value="Unassembled WGS sequence"/>
</dbReference>
<organism evidence="2 3">
    <name type="scientific">Williamsia sterculiae</name>
    <dbReference type="NCBI Taxonomy" id="1344003"/>
    <lineage>
        <taxon>Bacteria</taxon>
        <taxon>Bacillati</taxon>
        <taxon>Actinomycetota</taxon>
        <taxon>Actinomycetes</taxon>
        <taxon>Mycobacteriales</taxon>
        <taxon>Nocardiaceae</taxon>
        <taxon>Williamsia</taxon>
    </lineage>
</organism>
<protein>
    <recommendedName>
        <fullName evidence="4">DUF4243 domain-containing protein</fullName>
    </recommendedName>
</protein>
<dbReference type="InterPro" id="IPR025337">
    <property type="entry name" value="Questin_oxidase-like"/>
</dbReference>
<dbReference type="AlphaFoldDB" id="A0A1N7EK97"/>
<dbReference type="OrthoDB" id="6396144at2"/>
<dbReference type="EMBL" id="FTNT01000003">
    <property type="protein sequence ID" value="SIR88484.1"/>
    <property type="molecule type" value="Genomic_DNA"/>
</dbReference>
<reference evidence="2 3" key="1">
    <citation type="submission" date="2017-01" db="EMBL/GenBank/DDBJ databases">
        <authorList>
            <person name="Mah S.A."/>
            <person name="Swanson W.J."/>
            <person name="Moy G.W."/>
            <person name="Vacquier V.D."/>
        </authorList>
    </citation>
    <scope>NUCLEOTIDE SEQUENCE [LARGE SCALE GENOMIC DNA]</scope>
    <source>
        <strain evidence="2 3">CPCC 203464</strain>
    </source>
</reference>
<evidence type="ECO:0000313" key="3">
    <source>
        <dbReference type="Proteomes" id="UP000186218"/>
    </source>
</evidence>
<gene>
    <name evidence="2" type="ORF">SAMN05445060_1398</name>
</gene>